<dbReference type="EMBL" id="CADCWF010000105">
    <property type="protein sequence ID" value="CAA9550314.1"/>
    <property type="molecule type" value="Genomic_DNA"/>
</dbReference>
<proteinExistence type="predicted"/>
<feature type="region of interest" description="Disordered" evidence="1">
    <location>
        <begin position="1"/>
        <end position="114"/>
    </location>
</feature>
<evidence type="ECO:0000256" key="1">
    <source>
        <dbReference type="SAM" id="MobiDB-lite"/>
    </source>
</evidence>
<feature type="non-terminal residue" evidence="2">
    <location>
        <position position="1"/>
    </location>
</feature>
<sequence length="131" mass="14968">EREPGTAARTTKRDRPPPRAGVRLARARRRTRLPARTLRRGRVRPHHARRGDAARGGEPLLPGRSPPVPGARRRSRPPGSTGPVRRGGAEFPPRLRPDRDRRGRPGPPSRAGRCRHLRWDRRDCRRRPIRV</sequence>
<organism evidence="2">
    <name type="scientific">uncultured Thermomicrobiales bacterium</name>
    <dbReference type="NCBI Taxonomy" id="1645740"/>
    <lineage>
        <taxon>Bacteria</taxon>
        <taxon>Pseudomonadati</taxon>
        <taxon>Thermomicrobiota</taxon>
        <taxon>Thermomicrobia</taxon>
        <taxon>Thermomicrobiales</taxon>
        <taxon>environmental samples</taxon>
    </lineage>
</organism>
<evidence type="ECO:0000313" key="2">
    <source>
        <dbReference type="EMBL" id="CAA9550314.1"/>
    </source>
</evidence>
<accession>A0A6J4UL94</accession>
<name>A0A6J4UL94_9BACT</name>
<feature type="compositionally biased region" description="Low complexity" evidence="1">
    <location>
        <begin position="77"/>
        <end position="86"/>
    </location>
</feature>
<gene>
    <name evidence="2" type="ORF">AVDCRST_MAG59-1713</name>
</gene>
<reference evidence="2" key="1">
    <citation type="submission" date="2020-02" db="EMBL/GenBank/DDBJ databases">
        <authorList>
            <person name="Meier V. D."/>
        </authorList>
    </citation>
    <scope>NUCLEOTIDE SEQUENCE</scope>
    <source>
        <strain evidence="2">AVDCRST_MAG59</strain>
    </source>
</reference>
<dbReference type="AlphaFoldDB" id="A0A6J4UL94"/>
<feature type="compositionally biased region" description="Basic and acidic residues" evidence="1">
    <location>
        <begin position="93"/>
        <end position="103"/>
    </location>
</feature>
<feature type="non-terminal residue" evidence="2">
    <location>
        <position position="131"/>
    </location>
</feature>
<protein>
    <submittedName>
        <fullName evidence="2">Uncharacterized protein</fullName>
    </submittedName>
</protein>
<feature type="compositionally biased region" description="Basic residues" evidence="1">
    <location>
        <begin position="25"/>
        <end position="49"/>
    </location>
</feature>